<dbReference type="PANTHER" id="PTHR14146">
    <property type="entry name" value="EXOCYST COMPLEX COMPONENT 4"/>
    <property type="match status" value="1"/>
</dbReference>
<dbReference type="Proteomes" id="UP000594262">
    <property type="component" value="Unplaced"/>
</dbReference>
<dbReference type="OrthoDB" id="272977at2759"/>
<evidence type="ECO:0000256" key="1">
    <source>
        <dbReference type="ARBA" id="ARBA00010470"/>
    </source>
</evidence>
<dbReference type="Pfam" id="PF20652">
    <property type="entry name" value="Sec8_C"/>
    <property type="match status" value="1"/>
</dbReference>
<keyword evidence="7" id="KW-1133">Transmembrane helix</keyword>
<evidence type="ECO:0000256" key="5">
    <source>
        <dbReference type="RuleBase" id="RU367079"/>
    </source>
</evidence>
<evidence type="ECO:0000256" key="6">
    <source>
        <dbReference type="SAM" id="MobiDB-lite"/>
    </source>
</evidence>
<evidence type="ECO:0000313" key="11">
    <source>
        <dbReference type="Proteomes" id="UP000594262"/>
    </source>
</evidence>
<keyword evidence="3 5" id="KW-0268">Exocytosis</keyword>
<proteinExistence type="inferred from homology"/>
<dbReference type="GO" id="GO:0015031">
    <property type="term" value="P:protein transport"/>
    <property type="evidence" value="ECO:0007669"/>
    <property type="project" value="UniProtKB-KW"/>
</dbReference>
<feature type="domain" description="Exocyst complex component Sec8 middle helical bundle" evidence="9">
    <location>
        <begin position="249"/>
        <end position="430"/>
    </location>
</feature>
<evidence type="ECO:0000259" key="8">
    <source>
        <dbReference type="Pfam" id="PF04048"/>
    </source>
</evidence>
<dbReference type="PANTHER" id="PTHR14146:SF0">
    <property type="entry name" value="EXOCYST COMPLEX COMPONENT 4"/>
    <property type="match status" value="1"/>
</dbReference>
<name>A0A7M5XJ17_9CNID</name>
<evidence type="ECO:0000256" key="3">
    <source>
        <dbReference type="ARBA" id="ARBA00022483"/>
    </source>
</evidence>
<dbReference type="GO" id="GO:0006904">
    <property type="term" value="P:vesicle docking involved in exocytosis"/>
    <property type="evidence" value="ECO:0007669"/>
    <property type="project" value="InterPro"/>
</dbReference>
<keyword evidence="4 5" id="KW-0653">Protein transport</keyword>
<organism evidence="10 11">
    <name type="scientific">Clytia hemisphaerica</name>
    <dbReference type="NCBI Taxonomy" id="252671"/>
    <lineage>
        <taxon>Eukaryota</taxon>
        <taxon>Metazoa</taxon>
        <taxon>Cnidaria</taxon>
        <taxon>Hydrozoa</taxon>
        <taxon>Hydroidolina</taxon>
        <taxon>Leptothecata</taxon>
        <taxon>Obeliida</taxon>
        <taxon>Clytiidae</taxon>
        <taxon>Clytia</taxon>
    </lineage>
</organism>
<feature type="region of interest" description="Disordered" evidence="6">
    <location>
        <begin position="18"/>
        <end position="37"/>
    </location>
</feature>
<feature type="domain" description="Exocyst complex component Sec8 N-terminal" evidence="8">
    <location>
        <begin position="24"/>
        <end position="131"/>
    </location>
</feature>
<evidence type="ECO:0000259" key="9">
    <source>
        <dbReference type="Pfam" id="PF20652"/>
    </source>
</evidence>
<dbReference type="EnsemblMetazoa" id="CLYHEMT023811.1">
    <property type="protein sequence ID" value="CLYHEMP023811.1"/>
    <property type="gene ID" value="CLYHEMG023811"/>
</dbReference>
<dbReference type="InterPro" id="IPR048630">
    <property type="entry name" value="Sec8_M"/>
</dbReference>
<keyword evidence="2 5" id="KW-0813">Transport</keyword>
<dbReference type="GO" id="GO:0000145">
    <property type="term" value="C:exocyst"/>
    <property type="evidence" value="ECO:0007669"/>
    <property type="project" value="UniProtKB-UniRule"/>
</dbReference>
<evidence type="ECO:0000313" key="10">
    <source>
        <dbReference type="EnsemblMetazoa" id="CLYHEMP023811.1"/>
    </source>
</evidence>
<reference evidence="10" key="1">
    <citation type="submission" date="2021-01" db="UniProtKB">
        <authorList>
            <consortium name="EnsemblMetazoa"/>
        </authorList>
    </citation>
    <scope>IDENTIFICATION</scope>
</reference>
<keyword evidence="7" id="KW-0472">Membrane</keyword>
<dbReference type="GO" id="GO:0006612">
    <property type="term" value="P:protein targeting to membrane"/>
    <property type="evidence" value="ECO:0007669"/>
    <property type="project" value="UniProtKB-UniRule"/>
</dbReference>
<accession>A0A7M5XJ17</accession>
<feature type="transmembrane region" description="Helical" evidence="7">
    <location>
        <begin position="820"/>
        <end position="840"/>
    </location>
</feature>
<dbReference type="GO" id="GO:0006893">
    <property type="term" value="P:Golgi to plasma membrane transport"/>
    <property type="evidence" value="ECO:0007669"/>
    <property type="project" value="TreeGrafter"/>
</dbReference>
<comment type="function">
    <text evidence="5">Component of the exocyst complex involved in the docking of exocytic vesicles with fusion sites on the plasma membrane.</text>
</comment>
<dbReference type="Pfam" id="PF04048">
    <property type="entry name" value="Sec8_N"/>
    <property type="match status" value="1"/>
</dbReference>
<evidence type="ECO:0000256" key="4">
    <source>
        <dbReference type="ARBA" id="ARBA00022927"/>
    </source>
</evidence>
<dbReference type="GO" id="GO:0090522">
    <property type="term" value="P:vesicle tethering involved in exocytosis"/>
    <property type="evidence" value="ECO:0007669"/>
    <property type="project" value="UniProtKB-UniRule"/>
</dbReference>
<comment type="similarity">
    <text evidence="1 5">Belongs to the SEC8 family.</text>
</comment>
<feature type="compositionally biased region" description="Basic and acidic residues" evidence="6">
    <location>
        <begin position="23"/>
        <end position="37"/>
    </location>
</feature>
<sequence>MSTGESSVTLLGSIIKQLSASSGDEKSRESEKKKIQQDLKNADEQLGTLVEENQEHLKKTIQSFGSVVTRVTACRSRIKVLHEKLVHCRTLLYCNRDDLKTHWQEGLECTEKLNLLDKIEKAVTVPEQLDKYISRKHFLHASRLLVETVKNLEGPLHAVDALRDLRASLNLRKAILHETIIDELNKQIYAEPQKSKKNVATDSNTAAFKRIFSTVKEPSRNELTIPVFKHTELYEDLQRDPGENVPLFMYLMVEALFELEKIPEAIESFKSRIKRDMMLVVRKVTDQVSKRAIEMTDVVAVEELVKKEYPEILVDLLDVAFDKFRVIALNHSILLVALDKAKERMNPIKTKDVSLYTKEDIWSKIQFAIKDMLEPYLGDQSIMNAQQTLASYGNSDGAIASFFTARKRLLGPNVTNQQKRTLFKFECSSSAEALHSYMREQDIASSLPEDTYADFIVWNTPQLLCKPQADNITAIFTPVMDFIKEIDRNTESTLGSEGVLHNFITEFVEKIFLTLTFHEVTEKASSVTKGHDALRNLCDSNAQKDLLLDRPLLKSTIVVFHIVQDLLTLMKKLPKYCNNFLEMINRILREYYDACYSSYKGVVVREADSSKVSKIISANWVRDDDIKRLLMTLPNWMHLHSDKVYEEEDEDMKSARDQQDKATSLLISNLEKQDIEKNQIIVDPFDIKALANLQESLEWLARHVKVFATNVSAKNTSVQITAGDETDNIIPAENLSNEHIRSLSLIADEFKDLAESILLVLHLEVRIHCFFFLGRAIKESSYVCNLDSIEVDIQIPQLSKDLKDIEEICSAALSYKKLRYIYHGIGYLMACIIIASTSYIKKINRNGVKKMCQNIFTIQQELTNITTRREWNLDLARQYFELLYAHPDEILGNINEQGARFKEQDYANALELLARSEIPFNEQMWKIRRNKLSEILKEKELEGKVIK</sequence>
<evidence type="ECO:0000256" key="2">
    <source>
        <dbReference type="ARBA" id="ARBA00022448"/>
    </source>
</evidence>
<evidence type="ECO:0000256" key="7">
    <source>
        <dbReference type="SAM" id="Phobius"/>
    </source>
</evidence>
<keyword evidence="11" id="KW-1185">Reference proteome</keyword>
<dbReference type="AlphaFoldDB" id="A0A7M5XJ17"/>
<dbReference type="InterPro" id="IPR039682">
    <property type="entry name" value="Sec8/EXOC4"/>
</dbReference>
<keyword evidence="7" id="KW-0812">Transmembrane</keyword>
<dbReference type="InterPro" id="IPR007191">
    <property type="entry name" value="Sec8_exocyst_N"/>
</dbReference>
<protein>
    <recommendedName>
        <fullName evidence="5">Exocyst complex component Sec8</fullName>
    </recommendedName>
</protein>